<sequence length="351" mass="38915">MKKILTLLLYAGILTGCQDDGKKFLKVGVGAPGSGYEAYVAQLNDKLDKNQSFIRLKPVYTKNSGASVRLLNHSLLDLSIVEGSALDHALKIEPEDTTAVSIGRFSNQKYNVLNDGDEIKENFATVADVYDKTLHIVISGDSSVDEFSDIYNSNLVIGSDDSYSKIICEQILRTNSIKNDITSNTAFTTVEDALERLKDKKADIAFIFDRVPSEKLKEFSTENKVKLLSVPLAKLQELIAGDCCYSQRKISDDTYPDIGVNTQTLDMEVLMLASIYLDDDTVKELLENGIMGNKIENTNEYKKQLLHAGKSLHNIGFHDGAYEFFKENGVDVKQTTVVESIIKMNLIAGQD</sequence>
<dbReference type="RefSeq" id="WP_078928176.1">
    <property type="nucleotide sequence ID" value="NZ_FUXX01000006.1"/>
</dbReference>
<keyword evidence="1" id="KW-0675">Receptor</keyword>
<dbReference type="Gene3D" id="3.40.190.10">
    <property type="entry name" value="Periplasmic binding protein-like II"/>
    <property type="match status" value="2"/>
</dbReference>
<dbReference type="PANTHER" id="PTHR42941:SF1">
    <property type="entry name" value="SLL1037 PROTEIN"/>
    <property type="match status" value="1"/>
</dbReference>
<accession>A0A1T4V2C8</accession>
<name>A0A1T4V2C8_9GAMM</name>
<dbReference type="Pfam" id="PF16868">
    <property type="entry name" value="NMT1_3"/>
    <property type="match status" value="1"/>
</dbReference>
<dbReference type="InterPro" id="IPR011852">
    <property type="entry name" value="TRAP_TAXI"/>
</dbReference>
<dbReference type="AlphaFoldDB" id="A0A1T4V2C8"/>
<dbReference type="NCBIfam" id="TIGR02122">
    <property type="entry name" value="TRAP_TAXI"/>
    <property type="match status" value="1"/>
</dbReference>
<keyword evidence="2" id="KW-1185">Reference proteome</keyword>
<protein>
    <submittedName>
        <fullName evidence="1">TRAP transporter solute receptor, TAXI family</fullName>
    </submittedName>
</protein>
<evidence type="ECO:0000313" key="1">
    <source>
        <dbReference type="EMBL" id="SKA59105.1"/>
    </source>
</evidence>
<dbReference type="Proteomes" id="UP000242432">
    <property type="component" value="Unassembled WGS sequence"/>
</dbReference>
<organism evidence="1 2">
    <name type="scientific">Succinivibrio dextrinosolvens DSM 3072</name>
    <dbReference type="NCBI Taxonomy" id="1123324"/>
    <lineage>
        <taxon>Bacteria</taxon>
        <taxon>Pseudomonadati</taxon>
        <taxon>Pseudomonadota</taxon>
        <taxon>Gammaproteobacteria</taxon>
        <taxon>Aeromonadales</taxon>
        <taxon>Succinivibrionaceae</taxon>
        <taxon>Succinivibrio</taxon>
    </lineage>
</organism>
<dbReference type="PANTHER" id="PTHR42941">
    <property type="entry name" value="SLL1037 PROTEIN"/>
    <property type="match status" value="1"/>
</dbReference>
<reference evidence="2" key="1">
    <citation type="submission" date="2017-02" db="EMBL/GenBank/DDBJ databases">
        <authorList>
            <person name="Varghese N."/>
            <person name="Submissions S."/>
        </authorList>
    </citation>
    <scope>NUCLEOTIDE SEQUENCE [LARGE SCALE GENOMIC DNA]</scope>
    <source>
        <strain evidence="2">DSM 3072</strain>
    </source>
</reference>
<dbReference type="EMBL" id="FUXX01000006">
    <property type="protein sequence ID" value="SKA59105.1"/>
    <property type="molecule type" value="Genomic_DNA"/>
</dbReference>
<dbReference type="PROSITE" id="PS51257">
    <property type="entry name" value="PROKAR_LIPOPROTEIN"/>
    <property type="match status" value="1"/>
</dbReference>
<evidence type="ECO:0000313" key="2">
    <source>
        <dbReference type="Proteomes" id="UP000242432"/>
    </source>
</evidence>
<gene>
    <name evidence="1" type="ORF">SAMN02745213_00607</name>
</gene>
<dbReference type="SUPFAM" id="SSF53850">
    <property type="entry name" value="Periplasmic binding protein-like II"/>
    <property type="match status" value="1"/>
</dbReference>
<proteinExistence type="predicted"/>